<keyword evidence="3" id="KW-1185">Reference proteome</keyword>
<dbReference type="Proteomes" id="UP001501469">
    <property type="component" value="Unassembled WGS sequence"/>
</dbReference>
<feature type="signal peptide" evidence="1">
    <location>
        <begin position="1"/>
        <end position="25"/>
    </location>
</feature>
<evidence type="ECO:0000313" key="3">
    <source>
        <dbReference type="Proteomes" id="UP001501469"/>
    </source>
</evidence>
<dbReference type="EMBL" id="BAABDK010000023">
    <property type="protein sequence ID" value="GAA4041712.1"/>
    <property type="molecule type" value="Genomic_DNA"/>
</dbReference>
<comment type="caution">
    <text evidence="2">The sequence shown here is derived from an EMBL/GenBank/DDBJ whole genome shotgun (WGS) entry which is preliminary data.</text>
</comment>
<reference evidence="3" key="1">
    <citation type="journal article" date="2019" name="Int. J. Syst. Evol. Microbiol.">
        <title>The Global Catalogue of Microorganisms (GCM) 10K type strain sequencing project: providing services to taxonomists for standard genome sequencing and annotation.</title>
        <authorList>
            <consortium name="The Broad Institute Genomics Platform"/>
            <consortium name="The Broad Institute Genome Sequencing Center for Infectious Disease"/>
            <person name="Wu L."/>
            <person name="Ma J."/>
        </authorList>
    </citation>
    <scope>NUCLEOTIDE SEQUENCE [LARGE SCALE GENOMIC DNA]</scope>
    <source>
        <strain evidence="3">JCM 17225</strain>
    </source>
</reference>
<evidence type="ECO:0008006" key="4">
    <source>
        <dbReference type="Google" id="ProtNLM"/>
    </source>
</evidence>
<dbReference type="Gene3D" id="3.40.50.1240">
    <property type="entry name" value="Phosphoglycerate mutase-like"/>
    <property type="match status" value="1"/>
</dbReference>
<evidence type="ECO:0000313" key="2">
    <source>
        <dbReference type="EMBL" id="GAA4041712.1"/>
    </source>
</evidence>
<dbReference type="InterPro" id="IPR013078">
    <property type="entry name" value="His_Pase_superF_clade-1"/>
</dbReference>
<proteinExistence type="predicted"/>
<evidence type="ECO:0000256" key="1">
    <source>
        <dbReference type="SAM" id="SignalP"/>
    </source>
</evidence>
<accession>A0ABP7UEV4</accession>
<dbReference type="SMART" id="SM00855">
    <property type="entry name" value="PGAM"/>
    <property type="match status" value="1"/>
</dbReference>
<protein>
    <recommendedName>
        <fullName evidence="4">Phosphoglycerate mutase</fullName>
    </recommendedName>
</protein>
<feature type="chain" id="PRO_5046575244" description="Phosphoglycerate mutase" evidence="1">
    <location>
        <begin position="26"/>
        <end position="218"/>
    </location>
</feature>
<organism evidence="2 3">
    <name type="scientific">Hymenobacter glaciei</name>
    <dbReference type="NCBI Taxonomy" id="877209"/>
    <lineage>
        <taxon>Bacteria</taxon>
        <taxon>Pseudomonadati</taxon>
        <taxon>Bacteroidota</taxon>
        <taxon>Cytophagia</taxon>
        <taxon>Cytophagales</taxon>
        <taxon>Hymenobacteraceae</taxon>
        <taxon>Hymenobacter</taxon>
    </lineage>
</organism>
<dbReference type="Pfam" id="PF00300">
    <property type="entry name" value="His_Phos_1"/>
    <property type="match status" value="1"/>
</dbReference>
<dbReference type="SUPFAM" id="SSF53254">
    <property type="entry name" value="Phosphoglycerate mutase-like"/>
    <property type="match status" value="1"/>
</dbReference>
<sequence length="218" mass="23924">MNNLLTRLSALCVLLVLLASVASRAQSPAARQKGKTKIKPLITTVYILRHAEKDTTVANNPDPELSAAGRTRAQALSQMLAKRQPAALFTTDTKRTRATLAPLAAALKQEPQTYDPKRGRDLADRVLKEFAGKSVVIVGHSNTVLSLIDDFGGVPPVDEIKDYEYDYLFTVRVAEGMQPTVETRGYGAERREPVAARLQRAKEKEMKIQAKAQAKAVK</sequence>
<gene>
    <name evidence="2" type="ORF">GCM10022409_29660</name>
</gene>
<name>A0ABP7UEV4_9BACT</name>
<dbReference type="InterPro" id="IPR029033">
    <property type="entry name" value="His_PPase_superfam"/>
</dbReference>
<keyword evidence="1" id="KW-0732">Signal</keyword>
<dbReference type="RefSeq" id="WP_345056014.1">
    <property type="nucleotide sequence ID" value="NZ_BAABDK010000023.1"/>
</dbReference>